<keyword evidence="3 5" id="KW-0808">Transferase</keyword>
<dbReference type="InterPro" id="IPR001830">
    <property type="entry name" value="Glyco_trans_20"/>
</dbReference>
<sequence length="477" mass="53692">MATEDEKRRGLIIVSNRLPLSVKEENGSYKSSLSSGGLVTALSGLTKSTNFRWFGWPGKAIEDPEEQKKVSDALAENSATGIFLDEQLAHDHYNNFCNSVLWPILHYQSGVAFNEDAWKAYQRANEIFADTVANEANAGDLIWVHDYHLLLLPSLLRERLEKQGKHCPIGFTLHTPFPAEDFWRAIPVQNDLLKGLLACDVIGFHTDEYRRNFTESCGRSLGANTEKAGQVQYEGHESCVGVFVVGIDPQKFNDSMQDREVQKRIHELEKQYEGTTVIIGVDRLDYTKGLVQKLEGYDYFLNTYPELQGKVTLIQVAVPSREDVKEYQDLEKEISTLVGKINGEHATADWTPLIYMHRSVSFAELTSLYCIADICLLTSRRDGMNLVASEYVACQENKHGVLVLSELAGAASFMSGGSVTFHPSSVKELSDAVHKALTMDEKEKKERYEELREFITTHTSAKWGKAFIEALSRHIQQ</sequence>
<accession>A0A5N7CQE4</accession>
<keyword evidence="2" id="KW-0328">Glycosyltransferase</keyword>
<dbReference type="Proteomes" id="UP000326877">
    <property type="component" value="Unassembled WGS sequence"/>
</dbReference>
<dbReference type="GO" id="GO:0004805">
    <property type="term" value="F:trehalose-phosphatase activity"/>
    <property type="evidence" value="ECO:0007669"/>
    <property type="project" value="TreeGrafter"/>
</dbReference>
<organism evidence="5">
    <name type="scientific">Petromyces alliaceus</name>
    <name type="common">Aspergillus alliaceus</name>
    <dbReference type="NCBI Taxonomy" id="209559"/>
    <lineage>
        <taxon>Eukaryota</taxon>
        <taxon>Fungi</taxon>
        <taxon>Dikarya</taxon>
        <taxon>Ascomycota</taxon>
        <taxon>Pezizomycotina</taxon>
        <taxon>Eurotiomycetes</taxon>
        <taxon>Eurotiomycetidae</taxon>
        <taxon>Eurotiales</taxon>
        <taxon>Aspergillaceae</taxon>
        <taxon>Aspergillus</taxon>
        <taxon>Aspergillus subgen. Circumdati</taxon>
    </lineage>
</organism>
<dbReference type="EMBL" id="ML735217">
    <property type="protein sequence ID" value="KAE8395733.1"/>
    <property type="molecule type" value="Genomic_DNA"/>
</dbReference>
<reference evidence="5" key="1">
    <citation type="submission" date="2019-04" db="EMBL/GenBank/DDBJ databases">
        <title>Friends and foes A comparative genomics studyof 23 Aspergillus species from section Flavi.</title>
        <authorList>
            <consortium name="DOE Joint Genome Institute"/>
            <person name="Kjaerbolling I."/>
            <person name="Vesth T."/>
            <person name="Frisvad J.C."/>
            <person name="Nybo J.L."/>
            <person name="Theobald S."/>
            <person name="Kildgaard S."/>
            <person name="Isbrandt T."/>
            <person name="Kuo A."/>
            <person name="Sato A."/>
            <person name="Lyhne E.K."/>
            <person name="Kogle M.E."/>
            <person name="Wiebenga A."/>
            <person name="Kun R.S."/>
            <person name="Lubbers R.J."/>
            <person name="Makela M.R."/>
            <person name="Barry K."/>
            <person name="Chovatia M."/>
            <person name="Clum A."/>
            <person name="Daum C."/>
            <person name="Haridas S."/>
            <person name="He G."/>
            <person name="LaButti K."/>
            <person name="Lipzen A."/>
            <person name="Mondo S."/>
            <person name="Riley R."/>
            <person name="Salamov A."/>
            <person name="Simmons B.A."/>
            <person name="Magnuson J.K."/>
            <person name="Henrissat B."/>
            <person name="Mortensen U.H."/>
            <person name="Larsen T.O."/>
            <person name="Devries R.P."/>
            <person name="Grigoriev I.V."/>
            <person name="Machida M."/>
            <person name="Baker S.E."/>
            <person name="Andersen M.R."/>
        </authorList>
    </citation>
    <scope>NUCLEOTIDE SEQUENCE [LARGE SCALE GENOMIC DNA]</scope>
    <source>
        <strain evidence="5">IBT 14317</strain>
    </source>
</reference>
<dbReference type="Gene3D" id="3.40.50.2000">
    <property type="entry name" value="Glycogen Phosphorylase B"/>
    <property type="match status" value="2"/>
</dbReference>
<dbReference type="SUPFAM" id="SSF53756">
    <property type="entry name" value="UDP-Glycosyltransferase/glycogen phosphorylase"/>
    <property type="match status" value="1"/>
</dbReference>
<dbReference type="GO" id="GO:0005829">
    <property type="term" value="C:cytosol"/>
    <property type="evidence" value="ECO:0007669"/>
    <property type="project" value="TreeGrafter"/>
</dbReference>
<dbReference type="OrthoDB" id="755951at2759"/>
<gene>
    <name evidence="5" type="ORF">BDV23DRAFT_144650</name>
</gene>
<dbReference type="AlphaFoldDB" id="A0A5N7CQE4"/>
<dbReference type="GO" id="GO:0034605">
    <property type="term" value="P:cellular response to heat"/>
    <property type="evidence" value="ECO:0007669"/>
    <property type="project" value="TreeGrafter"/>
</dbReference>
<evidence type="ECO:0000256" key="1">
    <source>
        <dbReference type="ARBA" id="ARBA00012538"/>
    </source>
</evidence>
<evidence type="ECO:0000256" key="2">
    <source>
        <dbReference type="ARBA" id="ARBA00022676"/>
    </source>
</evidence>
<evidence type="ECO:0000256" key="3">
    <source>
        <dbReference type="ARBA" id="ARBA00022679"/>
    </source>
</evidence>
<dbReference type="PANTHER" id="PTHR10788:SF75">
    <property type="entry name" value="SYNTHASE SUBUNIT OF TREHALOSE-6-PHOSPHATE SYNTHASE_PHOSPHATASE COMPLEX (EUROFUNG)"/>
    <property type="match status" value="1"/>
</dbReference>
<dbReference type="GO" id="GO:0003825">
    <property type="term" value="F:alpha,alpha-trehalose-phosphate synthase (UDP-forming) activity"/>
    <property type="evidence" value="ECO:0007669"/>
    <property type="project" value="UniProtKB-EC"/>
</dbReference>
<dbReference type="EC" id="2.4.1.15" evidence="1"/>
<dbReference type="GO" id="GO:0005992">
    <property type="term" value="P:trehalose biosynthetic process"/>
    <property type="evidence" value="ECO:0007669"/>
    <property type="project" value="InterPro"/>
</dbReference>
<comment type="catalytic activity">
    <reaction evidence="4">
        <text>D-glucose 6-phosphate + UDP-alpha-D-glucose = alpha,alpha-trehalose 6-phosphate + UDP + H(+)</text>
        <dbReference type="Rhea" id="RHEA:18889"/>
        <dbReference type="ChEBI" id="CHEBI:15378"/>
        <dbReference type="ChEBI" id="CHEBI:58223"/>
        <dbReference type="ChEBI" id="CHEBI:58429"/>
        <dbReference type="ChEBI" id="CHEBI:58885"/>
        <dbReference type="ChEBI" id="CHEBI:61548"/>
        <dbReference type="EC" id="2.4.1.15"/>
    </reaction>
</comment>
<name>A0A5N7CQE4_PETAA</name>
<dbReference type="CDD" id="cd03788">
    <property type="entry name" value="GT20_TPS"/>
    <property type="match status" value="1"/>
</dbReference>
<dbReference type="GO" id="GO:0005946">
    <property type="term" value="C:alpha,alpha-trehalose-phosphate synthase complex (UDP-forming)"/>
    <property type="evidence" value="ECO:0007669"/>
    <property type="project" value="TreeGrafter"/>
</dbReference>
<dbReference type="Pfam" id="PF00982">
    <property type="entry name" value="Glyco_transf_20"/>
    <property type="match status" value="1"/>
</dbReference>
<evidence type="ECO:0000256" key="4">
    <source>
        <dbReference type="ARBA" id="ARBA00048039"/>
    </source>
</evidence>
<dbReference type="FunFam" id="3.40.50.2000:FF:000007">
    <property type="entry name" value="Trehalose-6-phosphate synthase"/>
    <property type="match status" value="1"/>
</dbReference>
<proteinExistence type="predicted"/>
<protein>
    <recommendedName>
        <fullName evidence="1">alpha,alpha-trehalose-phosphate synthase (UDP-forming)</fullName>
        <ecNumber evidence="1">2.4.1.15</ecNumber>
    </recommendedName>
</protein>
<dbReference type="FunFam" id="3.40.50.2000:FF:000208">
    <property type="entry name" value="Alpha,alpha-trehalose-phosphate synthase subunit, putative"/>
    <property type="match status" value="1"/>
</dbReference>
<evidence type="ECO:0000313" key="5">
    <source>
        <dbReference type="EMBL" id="KAE8395733.1"/>
    </source>
</evidence>
<dbReference type="PANTHER" id="PTHR10788">
    <property type="entry name" value="TREHALOSE-6-PHOSPHATE SYNTHASE"/>
    <property type="match status" value="1"/>
</dbReference>